<feature type="short sequence motif" description="DGA/G" evidence="4">
    <location>
        <begin position="177"/>
        <end position="179"/>
    </location>
</feature>
<dbReference type="InterPro" id="IPR050301">
    <property type="entry name" value="NTE"/>
</dbReference>
<feature type="transmembrane region" description="Helical" evidence="5">
    <location>
        <begin position="32"/>
        <end position="52"/>
    </location>
</feature>
<dbReference type="InterPro" id="IPR016035">
    <property type="entry name" value="Acyl_Trfase/lysoPLipase"/>
</dbReference>
<keyword evidence="5" id="KW-0472">Membrane</keyword>
<gene>
    <name evidence="7" type="ORF">SAMN04488025_103107</name>
</gene>
<dbReference type="GO" id="GO:0016042">
    <property type="term" value="P:lipid catabolic process"/>
    <property type="evidence" value="ECO:0007669"/>
    <property type="project" value="UniProtKB-UniRule"/>
</dbReference>
<keyword evidence="2 4" id="KW-0442">Lipid degradation</keyword>
<dbReference type="InterPro" id="IPR002641">
    <property type="entry name" value="PNPLA_dom"/>
</dbReference>
<dbReference type="OrthoDB" id="9770965at2"/>
<keyword evidence="1 4" id="KW-0378">Hydrolase</keyword>
<accession>A0A1I2L2F4</accession>
<evidence type="ECO:0000256" key="1">
    <source>
        <dbReference type="ARBA" id="ARBA00022801"/>
    </source>
</evidence>
<feature type="short sequence motif" description="GXSXG" evidence="4">
    <location>
        <begin position="37"/>
        <end position="41"/>
    </location>
</feature>
<dbReference type="Pfam" id="PF01734">
    <property type="entry name" value="Patatin"/>
    <property type="match status" value="1"/>
</dbReference>
<keyword evidence="5" id="KW-1133">Transmembrane helix</keyword>
<dbReference type="PANTHER" id="PTHR14226:SF29">
    <property type="entry name" value="NEUROPATHY TARGET ESTERASE SWS"/>
    <property type="match status" value="1"/>
</dbReference>
<keyword evidence="8" id="KW-1185">Reference proteome</keyword>
<name>A0A1I2L2F4_9BACL</name>
<evidence type="ECO:0000256" key="5">
    <source>
        <dbReference type="SAM" id="Phobius"/>
    </source>
</evidence>
<keyword evidence="5" id="KW-0812">Transmembrane</keyword>
<sequence length="288" mass="31432">MNDVGIALSGGGVAGCAHLGILYGLEKEKVPVRYIAGTSAGAVVAALYAYGYRPKHMTKLLPLINKELVDYDYPSFVRAFLRRGMQVQGLAKGERLRYLIAETTRNARMADLPFPVALIATDLKTARPVIFTSRPFLRPLPGADVITDIPVADAVVASCAIPVLFQPIRHRDRILVDGGVIDNCPISAVKALGAEKTIAVRTREAAPVESSFDSLLAIVKRVMSITLNNQLKQQLKEADIVLEPEVAPDTLLDFTQTIACVKCGYRHVRERMGEIRRVLGQAEEKVSL</sequence>
<evidence type="ECO:0000256" key="2">
    <source>
        <dbReference type="ARBA" id="ARBA00022963"/>
    </source>
</evidence>
<feature type="domain" description="PNPLA" evidence="6">
    <location>
        <begin position="6"/>
        <end position="190"/>
    </location>
</feature>
<keyword evidence="3 4" id="KW-0443">Lipid metabolism</keyword>
<feature type="short sequence motif" description="GXGXXG" evidence="4">
    <location>
        <begin position="10"/>
        <end position="15"/>
    </location>
</feature>
<dbReference type="Proteomes" id="UP000198661">
    <property type="component" value="Unassembled WGS sequence"/>
</dbReference>
<evidence type="ECO:0000313" key="8">
    <source>
        <dbReference type="Proteomes" id="UP000198661"/>
    </source>
</evidence>
<organism evidence="7 8">
    <name type="scientific">Planifilum fulgidum</name>
    <dbReference type="NCBI Taxonomy" id="201973"/>
    <lineage>
        <taxon>Bacteria</taxon>
        <taxon>Bacillati</taxon>
        <taxon>Bacillota</taxon>
        <taxon>Bacilli</taxon>
        <taxon>Bacillales</taxon>
        <taxon>Thermoactinomycetaceae</taxon>
        <taxon>Planifilum</taxon>
    </lineage>
</organism>
<feature type="active site" description="Proton acceptor" evidence="4">
    <location>
        <position position="177"/>
    </location>
</feature>
<dbReference type="STRING" id="201973.SAMN04488025_103107"/>
<dbReference type="EMBL" id="FOOK01000003">
    <property type="protein sequence ID" value="SFF71326.1"/>
    <property type="molecule type" value="Genomic_DNA"/>
</dbReference>
<evidence type="ECO:0000259" key="6">
    <source>
        <dbReference type="PROSITE" id="PS51635"/>
    </source>
</evidence>
<dbReference type="PROSITE" id="PS51635">
    <property type="entry name" value="PNPLA"/>
    <property type="match status" value="1"/>
</dbReference>
<evidence type="ECO:0000313" key="7">
    <source>
        <dbReference type="EMBL" id="SFF71326.1"/>
    </source>
</evidence>
<feature type="active site" description="Nucleophile" evidence="4">
    <location>
        <position position="39"/>
    </location>
</feature>
<reference evidence="7 8" key="1">
    <citation type="submission" date="2016-10" db="EMBL/GenBank/DDBJ databases">
        <authorList>
            <person name="de Groot N.N."/>
        </authorList>
    </citation>
    <scope>NUCLEOTIDE SEQUENCE [LARGE SCALE GENOMIC DNA]</scope>
    <source>
        <strain evidence="7 8">DSM 44945</strain>
    </source>
</reference>
<proteinExistence type="predicted"/>
<dbReference type="SUPFAM" id="SSF52151">
    <property type="entry name" value="FabD/lysophospholipase-like"/>
    <property type="match status" value="1"/>
</dbReference>
<dbReference type="PANTHER" id="PTHR14226">
    <property type="entry name" value="NEUROPATHY TARGET ESTERASE/SWISS CHEESE D.MELANOGASTER"/>
    <property type="match status" value="1"/>
</dbReference>
<dbReference type="GO" id="GO:0016787">
    <property type="term" value="F:hydrolase activity"/>
    <property type="evidence" value="ECO:0007669"/>
    <property type="project" value="UniProtKB-UniRule"/>
</dbReference>
<dbReference type="RefSeq" id="WP_092035747.1">
    <property type="nucleotide sequence ID" value="NZ_FOOK01000003.1"/>
</dbReference>
<dbReference type="AlphaFoldDB" id="A0A1I2L2F4"/>
<evidence type="ECO:0000256" key="4">
    <source>
        <dbReference type="PROSITE-ProRule" id="PRU01161"/>
    </source>
</evidence>
<protein>
    <submittedName>
        <fullName evidence="7">NTE family protein</fullName>
    </submittedName>
</protein>
<feature type="transmembrane region" description="Helical" evidence="5">
    <location>
        <begin position="6"/>
        <end position="25"/>
    </location>
</feature>
<evidence type="ECO:0000256" key="3">
    <source>
        <dbReference type="ARBA" id="ARBA00023098"/>
    </source>
</evidence>
<dbReference type="Gene3D" id="3.40.1090.10">
    <property type="entry name" value="Cytosolic phospholipase A2 catalytic domain"/>
    <property type="match status" value="2"/>
</dbReference>